<dbReference type="Proteomes" id="UP000601435">
    <property type="component" value="Unassembled WGS sequence"/>
</dbReference>
<evidence type="ECO:0000313" key="2">
    <source>
        <dbReference type="Proteomes" id="UP000601435"/>
    </source>
</evidence>
<dbReference type="AlphaFoldDB" id="A0A812LSF4"/>
<gene>
    <name evidence="1" type="ORF">SNEC2469_LOCUS4810</name>
</gene>
<comment type="caution">
    <text evidence="1">The sequence shown here is derived from an EMBL/GenBank/DDBJ whole genome shotgun (WGS) entry which is preliminary data.</text>
</comment>
<evidence type="ECO:0000313" key="1">
    <source>
        <dbReference type="EMBL" id="CAE7246317.1"/>
    </source>
</evidence>
<feature type="non-terminal residue" evidence="1">
    <location>
        <position position="1"/>
    </location>
</feature>
<dbReference type="OrthoDB" id="10291845at2759"/>
<protein>
    <submittedName>
        <fullName evidence="1">Uncharacterized protein</fullName>
    </submittedName>
</protein>
<reference evidence="1" key="1">
    <citation type="submission" date="2021-02" db="EMBL/GenBank/DDBJ databases">
        <authorList>
            <person name="Dougan E. K."/>
            <person name="Rhodes N."/>
            <person name="Thang M."/>
            <person name="Chan C."/>
        </authorList>
    </citation>
    <scope>NUCLEOTIDE SEQUENCE</scope>
</reference>
<proteinExistence type="predicted"/>
<keyword evidence="2" id="KW-1185">Reference proteome</keyword>
<dbReference type="EMBL" id="CAJNJA010009391">
    <property type="protein sequence ID" value="CAE7246317.1"/>
    <property type="molecule type" value="Genomic_DNA"/>
</dbReference>
<accession>A0A812LSF4</accession>
<sequence>SGSSRLDDDVYMELLSEVQYFPHFGTRAHYLAFELHDLWQRTPRHVVARCNEREYLAFHCVCQRDKALALQRSWRHLGESALGVASEAQLQQALERL</sequence>
<organism evidence="1 2">
    <name type="scientific">Symbiodinium necroappetens</name>
    <dbReference type="NCBI Taxonomy" id="1628268"/>
    <lineage>
        <taxon>Eukaryota</taxon>
        <taxon>Sar</taxon>
        <taxon>Alveolata</taxon>
        <taxon>Dinophyceae</taxon>
        <taxon>Suessiales</taxon>
        <taxon>Symbiodiniaceae</taxon>
        <taxon>Symbiodinium</taxon>
    </lineage>
</organism>
<name>A0A812LSF4_9DINO</name>